<organism evidence="2">
    <name type="scientific">Sicyonia whispovirus</name>
    <dbReference type="NCBI Taxonomy" id="2984283"/>
    <lineage>
        <taxon>Viruses</taxon>
        <taxon>Viruses incertae sedis</taxon>
        <taxon>Naldaviricetes</taxon>
        <taxon>Nimaviridae</taxon>
        <taxon>Whispovirus</taxon>
    </lineage>
</organism>
<feature type="compositionally biased region" description="Basic residues" evidence="1">
    <location>
        <begin position="1367"/>
        <end position="1377"/>
    </location>
</feature>
<proteinExistence type="predicted"/>
<dbReference type="EMBL" id="LC738881">
    <property type="protein sequence ID" value="BDT63082.1"/>
    <property type="molecule type" value="Genomic_DNA"/>
</dbReference>
<feature type="region of interest" description="Disordered" evidence="1">
    <location>
        <begin position="1268"/>
        <end position="1315"/>
    </location>
</feature>
<evidence type="ECO:0000256" key="1">
    <source>
        <dbReference type="SAM" id="MobiDB-lite"/>
    </source>
</evidence>
<feature type="compositionally biased region" description="Basic and acidic residues" evidence="1">
    <location>
        <begin position="1339"/>
        <end position="1350"/>
    </location>
</feature>
<feature type="compositionally biased region" description="Basic and acidic residues" evidence="1">
    <location>
        <begin position="1286"/>
        <end position="1301"/>
    </location>
</feature>
<protein>
    <submittedName>
        <fullName evidence="2">Wsv433-like protein</fullName>
    </submittedName>
</protein>
<feature type="compositionally biased region" description="Polar residues" evidence="1">
    <location>
        <begin position="77"/>
        <end position="94"/>
    </location>
</feature>
<sequence length="1399" mass="153171">MAFYRGLDAIVQSALEKRRAVGDAVKVAVGNSAEGTGPCPRRRTRAPKEPFPELFRDTPDPDTVANSYVLPEANPDVNRQANPEANSEANTGANPESKPEANPGNCPDSDTLADSDVVPEEVPAPEAAKAMVGDRLKESEQVIQRALADIVTAARDRSEALKENRLRNASYDRKEDLFGRLRCAETSLNAVIGNNVQRASKRNELDTAVRELDVKNKCAVVYDENKCLEFLERHETVLLQMAVQYFSRANSTKCSGVDITVSGGPDKFSNRIVVRGGAVGSGGTGSRAAEGQARLASTSVARGPGIAVYEVKGLPKTVLEKNFVRNPPVPASRDYRHIKPTDRVNLDVTKAEASHVFSTLRRLDPRRPLYYAGRTFYQRKRTCEGKFRWTEVVGWDESKESKVAVRAIGPSAADRFVLPESFNRLADQLLERYKGALIKTSVGAGPSRRKYYRTQEMKIDPRVDAPIECADVERTFDSCLDVLLALGKNSAYTKSTVKLYRGKFRRYLVFCFAFYTLNRKRHADATSPLPFNFLNLFSYMYCHGPDLHASSFLSTLTFLNNHVFDPIAGAAPAASAKRLLDVDFSVLRGGKGASVRDFGSAVKTSIHTRTLVSFLGYAEMAMGVTVSLLVGNEVRPSDTLADRISQSLERWCDSILFVFFTFVLFHRFSAVKRVSLDSALRLVMGQTHAHTNKVRASKLVKISGGRVPALSSTPAHGDGEGKRLRRLEDVESAVILSHPHLLGLPFGVQAALGIPISKINPLMAPGSGGITPVGGKRYLLGNTTGVFDRLAPLMPGDGKAAGNVGMFENLVKDMIDRYYGAGTFSALVDETKKIMNASDPYDPDTAMMTLYGARGVGALEDDGGNNNGRGCPAPTANFAFVRDVEDYLMASPMRMVFVKALDCNSREVFLSVGDLALLAIWCKVRVLGAVWDDPAVGKRNYEWLGSTLCRNLLLADLTNFGMWGDLKVVNRLDTHTNTFHRDNERLPTPSDQRKLVKNTPLEMRRTLALLHSCVNVRTRTHLGRVSATSWAVDALRTVTRGDKNVFVRLAASLDLHHLGHLNSANFVPYFSQNYASNEQELGLWGYVRRTSERLAKEELARGRLGNLDKVGVAQSNVAAAAVAISATRDVGEAQAVLDGGAKERRAAASLCVSRPNADAAREKVRAAGVRRLIRGARTGQRTGPEPGLGLGLGSDSSVYLLKDLWGFFADQDLRRRIMAGKPATALCRHSGFLNATVPDRLFEYDFDSPASCFRLRIKFLGSDCSPAADPGVKGSEPALGSAPEQATEKSGENTELPEGRGEKRRASRGAEDRAVLTLNDDPNAVLVFDKYAMARTNEGRGRLEEQDRQSRVASGIKRVCERQRSGASKRRLQKHCGRTGEESGDENLLDELNRLAFAL</sequence>
<feature type="region of interest" description="Disordered" evidence="1">
    <location>
        <begin position="29"/>
        <end position="115"/>
    </location>
</feature>
<feature type="compositionally biased region" description="Basic and acidic residues" evidence="1">
    <location>
        <begin position="46"/>
        <end position="59"/>
    </location>
</feature>
<name>A0A9C7EZ41_9VIRU</name>
<feature type="region of interest" description="Disordered" evidence="1">
    <location>
        <begin position="1339"/>
        <end position="1385"/>
    </location>
</feature>
<evidence type="ECO:0000313" key="2">
    <source>
        <dbReference type="EMBL" id="BDT63082.1"/>
    </source>
</evidence>
<reference evidence="2" key="1">
    <citation type="submission" date="2022-10" db="EMBL/GenBank/DDBJ databases">
        <title>Genome sequences of endogenous nimaviruses in decapod crustaceans.</title>
        <authorList>
            <person name="Kawato S."/>
            <person name="Nozaki R."/>
            <person name="Kondo H."/>
            <person name="Hirono I."/>
        </authorList>
    </citation>
    <scope>NUCLEOTIDE SEQUENCE</scope>
    <source>
        <strain evidence="2">Fukuoka2019</strain>
    </source>
</reference>
<accession>A0A9C7EZ41</accession>